<dbReference type="GO" id="GO:0000455">
    <property type="term" value="P:enzyme-directed rRNA pseudouridine synthesis"/>
    <property type="evidence" value="ECO:0007669"/>
    <property type="project" value="TreeGrafter"/>
</dbReference>
<evidence type="ECO:0000256" key="4">
    <source>
        <dbReference type="PROSITE-ProRule" id="PRU00182"/>
    </source>
</evidence>
<feature type="active site" evidence="3">
    <location>
        <position position="142"/>
    </location>
</feature>
<dbReference type="RefSeq" id="WP_309938622.1">
    <property type="nucleotide sequence ID" value="NZ_AP025305.1"/>
</dbReference>
<evidence type="ECO:0000259" key="6">
    <source>
        <dbReference type="SMART" id="SM00363"/>
    </source>
</evidence>
<keyword evidence="8" id="KW-1185">Reference proteome</keyword>
<dbReference type="GO" id="GO:0003723">
    <property type="term" value="F:RNA binding"/>
    <property type="evidence" value="ECO:0007669"/>
    <property type="project" value="UniProtKB-KW"/>
</dbReference>
<dbReference type="InterPro" id="IPR050188">
    <property type="entry name" value="RluA_PseudoU_synthase"/>
</dbReference>
<evidence type="ECO:0000256" key="3">
    <source>
        <dbReference type="PIRSR" id="PIRSR606225-1"/>
    </source>
</evidence>
<dbReference type="GO" id="GO:0120159">
    <property type="term" value="F:rRNA pseudouridine synthase activity"/>
    <property type="evidence" value="ECO:0007669"/>
    <property type="project" value="UniProtKB-ARBA"/>
</dbReference>
<dbReference type="InterPro" id="IPR006224">
    <property type="entry name" value="PsdUridine_synth_RluA-like_CS"/>
</dbReference>
<organism evidence="7 8">
    <name type="scientific">Aureibacter tunicatorum</name>
    <dbReference type="NCBI Taxonomy" id="866807"/>
    <lineage>
        <taxon>Bacteria</taxon>
        <taxon>Pseudomonadati</taxon>
        <taxon>Bacteroidota</taxon>
        <taxon>Cytophagia</taxon>
        <taxon>Cytophagales</taxon>
        <taxon>Persicobacteraceae</taxon>
        <taxon>Aureibacter</taxon>
    </lineage>
</organism>
<dbReference type="SUPFAM" id="SSF55120">
    <property type="entry name" value="Pseudouridine synthase"/>
    <property type="match status" value="1"/>
</dbReference>
<proteinExistence type="inferred from homology"/>
<evidence type="ECO:0000313" key="8">
    <source>
        <dbReference type="Proteomes" id="UP001185092"/>
    </source>
</evidence>
<dbReference type="SUPFAM" id="SSF55174">
    <property type="entry name" value="Alpha-L RNA-binding motif"/>
    <property type="match status" value="1"/>
</dbReference>
<dbReference type="InterPro" id="IPR006145">
    <property type="entry name" value="PsdUridine_synth_RsuA/RluA"/>
</dbReference>
<evidence type="ECO:0000313" key="7">
    <source>
        <dbReference type="EMBL" id="MDR6239095.1"/>
    </source>
</evidence>
<accession>A0AAE4BSP9</accession>
<dbReference type="Proteomes" id="UP001185092">
    <property type="component" value="Unassembled WGS sequence"/>
</dbReference>
<protein>
    <recommendedName>
        <fullName evidence="5">Pseudouridine synthase</fullName>
        <ecNumber evidence="5">5.4.99.-</ecNumber>
    </recommendedName>
</protein>
<comment type="catalytic activity">
    <reaction evidence="5">
        <text>a uridine in RNA = a pseudouridine in RNA</text>
        <dbReference type="Rhea" id="RHEA:48348"/>
        <dbReference type="Rhea" id="RHEA-COMP:12068"/>
        <dbReference type="Rhea" id="RHEA-COMP:12069"/>
        <dbReference type="ChEBI" id="CHEBI:65314"/>
        <dbReference type="ChEBI" id="CHEBI:65315"/>
    </reaction>
</comment>
<gene>
    <name evidence="7" type="ORF">HNQ88_002132</name>
</gene>
<feature type="domain" description="RNA-binding S4" evidence="6">
    <location>
        <begin position="19"/>
        <end position="78"/>
    </location>
</feature>
<dbReference type="AlphaFoldDB" id="A0AAE4BSP9"/>
<dbReference type="NCBIfam" id="TIGR00005">
    <property type="entry name" value="rluA_subfam"/>
    <property type="match status" value="1"/>
</dbReference>
<dbReference type="InterPro" id="IPR002942">
    <property type="entry name" value="S4_RNA-bd"/>
</dbReference>
<comment type="function">
    <text evidence="5">Responsible for synthesis of pseudouridine from uracil.</text>
</comment>
<dbReference type="InterPro" id="IPR020103">
    <property type="entry name" value="PsdUridine_synth_cat_dom_sf"/>
</dbReference>
<dbReference type="CDD" id="cd02869">
    <property type="entry name" value="PseudoU_synth_RluA_like"/>
    <property type="match status" value="1"/>
</dbReference>
<reference evidence="7" key="1">
    <citation type="submission" date="2023-07" db="EMBL/GenBank/DDBJ databases">
        <title>Genomic Encyclopedia of Type Strains, Phase IV (KMG-IV): sequencing the most valuable type-strain genomes for metagenomic binning, comparative biology and taxonomic classification.</title>
        <authorList>
            <person name="Goeker M."/>
        </authorList>
    </citation>
    <scope>NUCLEOTIDE SEQUENCE</scope>
    <source>
        <strain evidence="7">DSM 26174</strain>
    </source>
</reference>
<comment type="caution">
    <text evidence="7">The sequence shown here is derived from an EMBL/GenBank/DDBJ whole genome shotgun (WGS) entry which is preliminary data.</text>
</comment>
<sequence>MSDLFLHESIIADKLNKPTRLDKYLSITIKNKSRSTIQDYIKKGKIRVNTKMSKSNYVVKEGDLIELFETYEKENGIKPMNFALDIIFENDHYIVINKPSGMPMHPGLGNYDNSLLNALSFHYNNTKQFENLLEDSLVQRLDKDTTGLVVVAKTKKAYEGLSKQFQNKQNLQRTYYALCWGTFKNKKGTIRNYIGRNPNNLKSIEVSKDKSFGKLAVTHYEVLKTSNNFSWVKCTLETGRTHQIRVHMQSINHPLVGDLRYQSKLYPQRNTPKSIKHHLLHASILQFSDPESSNLLTYENDPDWGDFQL</sequence>
<dbReference type="InterPro" id="IPR006225">
    <property type="entry name" value="PsdUridine_synth_RluC/D"/>
</dbReference>
<dbReference type="EMBL" id="JAVDQD010000002">
    <property type="protein sequence ID" value="MDR6239095.1"/>
    <property type="molecule type" value="Genomic_DNA"/>
</dbReference>
<evidence type="ECO:0000256" key="1">
    <source>
        <dbReference type="ARBA" id="ARBA00010876"/>
    </source>
</evidence>
<name>A0AAE4BSP9_9BACT</name>
<keyword evidence="4" id="KW-0694">RNA-binding</keyword>
<keyword evidence="2 5" id="KW-0413">Isomerase</keyword>
<dbReference type="SMART" id="SM00363">
    <property type="entry name" value="S4"/>
    <property type="match status" value="1"/>
</dbReference>
<comment type="similarity">
    <text evidence="1 5">Belongs to the pseudouridine synthase RluA family.</text>
</comment>
<dbReference type="Pfam" id="PF00849">
    <property type="entry name" value="PseudoU_synth_2"/>
    <property type="match status" value="1"/>
</dbReference>
<dbReference type="CDD" id="cd00165">
    <property type="entry name" value="S4"/>
    <property type="match status" value="1"/>
</dbReference>
<evidence type="ECO:0000256" key="2">
    <source>
        <dbReference type="ARBA" id="ARBA00023235"/>
    </source>
</evidence>
<dbReference type="Gene3D" id="3.30.2350.10">
    <property type="entry name" value="Pseudouridine synthase"/>
    <property type="match status" value="1"/>
</dbReference>
<dbReference type="InterPro" id="IPR036986">
    <property type="entry name" value="S4_RNA-bd_sf"/>
</dbReference>
<dbReference type="Pfam" id="PF01479">
    <property type="entry name" value="S4"/>
    <property type="match status" value="1"/>
</dbReference>
<dbReference type="EC" id="5.4.99.-" evidence="5"/>
<dbReference type="Gene3D" id="3.10.290.10">
    <property type="entry name" value="RNA-binding S4 domain"/>
    <property type="match status" value="1"/>
</dbReference>
<dbReference type="PROSITE" id="PS01129">
    <property type="entry name" value="PSI_RLU"/>
    <property type="match status" value="1"/>
</dbReference>
<evidence type="ECO:0000256" key="5">
    <source>
        <dbReference type="RuleBase" id="RU362028"/>
    </source>
</evidence>
<dbReference type="PANTHER" id="PTHR21600:SF44">
    <property type="entry name" value="RIBOSOMAL LARGE SUBUNIT PSEUDOURIDINE SYNTHASE D"/>
    <property type="match status" value="1"/>
</dbReference>
<dbReference type="PANTHER" id="PTHR21600">
    <property type="entry name" value="MITOCHONDRIAL RNA PSEUDOURIDINE SYNTHASE"/>
    <property type="match status" value="1"/>
</dbReference>
<dbReference type="PROSITE" id="PS50889">
    <property type="entry name" value="S4"/>
    <property type="match status" value="1"/>
</dbReference>